<evidence type="ECO:0000313" key="2">
    <source>
        <dbReference type="Proteomes" id="UP001162164"/>
    </source>
</evidence>
<gene>
    <name evidence="1" type="ORF">NQ317_017849</name>
</gene>
<keyword evidence="2" id="KW-1185">Reference proteome</keyword>
<reference evidence="1" key="1">
    <citation type="journal article" date="2023" name="Insect Mol. Biol.">
        <title>Genome sequencing provides insights into the evolution of gene families encoding plant cell wall-degrading enzymes in longhorned beetles.</title>
        <authorList>
            <person name="Shin N.R."/>
            <person name="Okamura Y."/>
            <person name="Kirsch R."/>
            <person name="Pauchet Y."/>
        </authorList>
    </citation>
    <scope>NUCLEOTIDE SEQUENCE</scope>
    <source>
        <strain evidence="1">MMC_N1</strain>
    </source>
</reference>
<dbReference type="Proteomes" id="UP001162164">
    <property type="component" value="Unassembled WGS sequence"/>
</dbReference>
<comment type="caution">
    <text evidence="1">The sequence shown here is derived from an EMBL/GenBank/DDBJ whole genome shotgun (WGS) entry which is preliminary data.</text>
</comment>
<organism evidence="1 2">
    <name type="scientific">Molorchus minor</name>
    <dbReference type="NCBI Taxonomy" id="1323400"/>
    <lineage>
        <taxon>Eukaryota</taxon>
        <taxon>Metazoa</taxon>
        <taxon>Ecdysozoa</taxon>
        <taxon>Arthropoda</taxon>
        <taxon>Hexapoda</taxon>
        <taxon>Insecta</taxon>
        <taxon>Pterygota</taxon>
        <taxon>Neoptera</taxon>
        <taxon>Endopterygota</taxon>
        <taxon>Coleoptera</taxon>
        <taxon>Polyphaga</taxon>
        <taxon>Cucujiformia</taxon>
        <taxon>Chrysomeloidea</taxon>
        <taxon>Cerambycidae</taxon>
        <taxon>Lamiinae</taxon>
        <taxon>Monochamini</taxon>
        <taxon>Molorchus</taxon>
    </lineage>
</organism>
<proteinExistence type="predicted"/>
<accession>A0ABQ9JZG7</accession>
<feature type="non-terminal residue" evidence="1">
    <location>
        <position position="1"/>
    </location>
</feature>
<name>A0ABQ9JZG7_9CUCU</name>
<sequence>YPDTSPPPLLVLELAHLICVGLYSDQGLPSGASCRVSRLNTSPVGVSCHGCGFLQIMFGRQDCDDTYPLVGFYLPMFPFFILGREINWML</sequence>
<protein>
    <submittedName>
        <fullName evidence="1">Uncharacterized protein</fullName>
    </submittedName>
</protein>
<evidence type="ECO:0000313" key="1">
    <source>
        <dbReference type="EMBL" id="KAJ8983746.1"/>
    </source>
</evidence>
<dbReference type="EMBL" id="JAPWTJ010000063">
    <property type="protein sequence ID" value="KAJ8983746.1"/>
    <property type="molecule type" value="Genomic_DNA"/>
</dbReference>